<proteinExistence type="predicted"/>
<dbReference type="AlphaFoldDB" id="A0A1X7T0X1"/>
<sequence length="102" mass="11195">MADECYQSVKNMSSTQENEYELAQYGEGEIEPQPHIVSDGKSSHQSVWSIPVIILTVSMCIILLLLVTIIIITGLILTAQDATGTGSKYQLVLQFSAGNEQY</sequence>
<keyword evidence="1" id="KW-1133">Transmembrane helix</keyword>
<organism evidence="2">
    <name type="scientific">Amphimedon queenslandica</name>
    <name type="common">Sponge</name>
    <dbReference type="NCBI Taxonomy" id="400682"/>
    <lineage>
        <taxon>Eukaryota</taxon>
        <taxon>Metazoa</taxon>
        <taxon>Porifera</taxon>
        <taxon>Demospongiae</taxon>
        <taxon>Heteroscleromorpha</taxon>
        <taxon>Haplosclerida</taxon>
        <taxon>Niphatidae</taxon>
        <taxon>Amphimedon</taxon>
    </lineage>
</organism>
<keyword evidence="1" id="KW-0472">Membrane</keyword>
<keyword evidence="1" id="KW-0812">Transmembrane</keyword>
<evidence type="ECO:0000313" key="2">
    <source>
        <dbReference type="EnsemblMetazoa" id="Aqu2.1.08095_001"/>
    </source>
</evidence>
<name>A0A1X7T0X1_AMPQE</name>
<accession>A0A1X7T0X1</accession>
<protein>
    <submittedName>
        <fullName evidence="2">Uncharacterized protein</fullName>
    </submittedName>
</protein>
<feature type="transmembrane region" description="Helical" evidence="1">
    <location>
        <begin position="48"/>
        <end position="78"/>
    </location>
</feature>
<evidence type="ECO:0000256" key="1">
    <source>
        <dbReference type="SAM" id="Phobius"/>
    </source>
</evidence>
<dbReference type="EnsemblMetazoa" id="Aqu2.1.08095_001">
    <property type="protein sequence ID" value="Aqu2.1.08095_001"/>
    <property type="gene ID" value="Aqu2.1.08095"/>
</dbReference>
<dbReference type="InParanoid" id="A0A1X7T0X1"/>
<reference evidence="2" key="1">
    <citation type="submission" date="2017-05" db="UniProtKB">
        <authorList>
            <consortium name="EnsemblMetazoa"/>
        </authorList>
    </citation>
    <scope>IDENTIFICATION</scope>
</reference>